<dbReference type="RefSeq" id="WP_106287883.1">
    <property type="nucleotide sequence ID" value="NZ_CAWNTC010000242.1"/>
</dbReference>
<dbReference type="EMBL" id="PVWJ01000024">
    <property type="protein sequence ID" value="PSB03808.1"/>
    <property type="molecule type" value="Genomic_DNA"/>
</dbReference>
<dbReference type="Pfam" id="PF26369">
    <property type="entry name" value="UPF0426"/>
    <property type="match status" value="1"/>
</dbReference>
<dbReference type="PANTHER" id="PTHR35996:SF1">
    <property type="entry name" value="OS04G0528100 PROTEIN"/>
    <property type="match status" value="1"/>
</dbReference>
<comment type="caution">
    <text evidence="2">The sequence shown here is derived from an EMBL/GenBank/DDBJ whole genome shotgun (WGS) entry which is preliminary data.</text>
</comment>
<proteinExistence type="predicted"/>
<reference evidence="2 3" key="2">
    <citation type="submission" date="2018-03" db="EMBL/GenBank/DDBJ databases">
        <title>The ancient ancestry and fast evolution of plastids.</title>
        <authorList>
            <person name="Moore K.R."/>
            <person name="Magnabosco C."/>
            <person name="Momper L."/>
            <person name="Gold D.A."/>
            <person name="Bosak T."/>
            <person name="Fournier G.P."/>
        </authorList>
    </citation>
    <scope>NUCLEOTIDE SEQUENCE [LARGE SCALE GENOMIC DNA]</scope>
    <source>
        <strain evidence="2 3">CCAP 1448/3</strain>
    </source>
</reference>
<gene>
    <name evidence="2" type="ORF">C7B64_06770</name>
</gene>
<evidence type="ECO:0000256" key="1">
    <source>
        <dbReference type="SAM" id="MobiDB-lite"/>
    </source>
</evidence>
<protein>
    <submittedName>
        <fullName evidence="2">Uncharacterized protein</fullName>
    </submittedName>
</protein>
<dbReference type="Proteomes" id="UP000238762">
    <property type="component" value="Unassembled WGS sequence"/>
</dbReference>
<organism evidence="2 3">
    <name type="scientific">Merismopedia glauca CCAP 1448/3</name>
    <dbReference type="NCBI Taxonomy" id="1296344"/>
    <lineage>
        <taxon>Bacteria</taxon>
        <taxon>Bacillati</taxon>
        <taxon>Cyanobacteriota</taxon>
        <taxon>Cyanophyceae</taxon>
        <taxon>Synechococcales</taxon>
        <taxon>Merismopediaceae</taxon>
        <taxon>Merismopedia</taxon>
    </lineage>
</organism>
<keyword evidence="3" id="KW-1185">Reference proteome</keyword>
<evidence type="ECO:0000313" key="2">
    <source>
        <dbReference type="EMBL" id="PSB03808.1"/>
    </source>
</evidence>
<dbReference type="PANTHER" id="PTHR35996">
    <property type="entry name" value="OSJNBA0038O10.25 PROTEIN"/>
    <property type="match status" value="1"/>
</dbReference>
<evidence type="ECO:0000313" key="3">
    <source>
        <dbReference type="Proteomes" id="UP000238762"/>
    </source>
</evidence>
<feature type="compositionally biased region" description="Low complexity" evidence="1">
    <location>
        <begin position="51"/>
        <end position="64"/>
    </location>
</feature>
<name>A0A2T1C6M1_9CYAN</name>
<dbReference type="AlphaFoldDB" id="A0A2T1C6M1"/>
<sequence length="71" mass="7770">MFLTELNPIVQELAQQPLAFFGGFFSGIFRLSLEDEPVNSWLQKQGVTQVSSSHNSSGNGKNTGPQSIDIE</sequence>
<dbReference type="OrthoDB" id="488745at2"/>
<accession>A0A2T1C6M1</accession>
<reference evidence="2 3" key="1">
    <citation type="submission" date="2018-02" db="EMBL/GenBank/DDBJ databases">
        <authorList>
            <person name="Cohen D.B."/>
            <person name="Kent A.D."/>
        </authorList>
    </citation>
    <scope>NUCLEOTIDE SEQUENCE [LARGE SCALE GENOMIC DNA]</scope>
    <source>
        <strain evidence="2 3">CCAP 1448/3</strain>
    </source>
</reference>
<feature type="region of interest" description="Disordered" evidence="1">
    <location>
        <begin position="45"/>
        <end position="71"/>
    </location>
</feature>
<dbReference type="InterPro" id="IPR040278">
    <property type="entry name" value="UPF0426"/>
</dbReference>